<dbReference type="Pfam" id="PF00075">
    <property type="entry name" value="RNase_H"/>
    <property type="match status" value="1"/>
</dbReference>
<dbReference type="SUPFAM" id="SSF53098">
    <property type="entry name" value="Ribonuclease H-like"/>
    <property type="match status" value="1"/>
</dbReference>
<dbReference type="Gene3D" id="3.30.420.10">
    <property type="entry name" value="Ribonuclease H-like superfamily/Ribonuclease H"/>
    <property type="match status" value="1"/>
</dbReference>
<feature type="domain" description="RNase H type-1" evidence="1">
    <location>
        <begin position="141"/>
        <end position="265"/>
    </location>
</feature>
<dbReference type="InterPro" id="IPR002156">
    <property type="entry name" value="RNaseH_domain"/>
</dbReference>
<dbReference type="PROSITE" id="PS50879">
    <property type="entry name" value="RNASE_H_1"/>
    <property type="match status" value="1"/>
</dbReference>
<name>A0A0K8VGS4_BACLA</name>
<reference evidence="2" key="1">
    <citation type="submission" date="2015-06" db="EMBL/GenBank/DDBJ databases">
        <authorList>
            <person name="Hoefler B.C."/>
            <person name="Straight P.D."/>
        </authorList>
    </citation>
    <scope>NUCLEOTIDE SEQUENCE</scope>
</reference>
<evidence type="ECO:0000313" key="2">
    <source>
        <dbReference type="EMBL" id="JAI38096.1"/>
    </source>
</evidence>
<evidence type="ECO:0000259" key="1">
    <source>
        <dbReference type="PROSITE" id="PS50879"/>
    </source>
</evidence>
<protein>
    <recommendedName>
        <fullName evidence="1">RNase H type-1 domain-containing protein</fullName>
    </recommendedName>
</protein>
<accession>A0A0K8VGS4</accession>
<dbReference type="GO" id="GO:0003676">
    <property type="term" value="F:nucleic acid binding"/>
    <property type="evidence" value="ECO:0007669"/>
    <property type="project" value="InterPro"/>
</dbReference>
<organism evidence="2">
    <name type="scientific">Bactrocera latifrons</name>
    <name type="common">Malaysian fruit fly</name>
    <name type="synonym">Chaetodacus latifrons</name>
    <dbReference type="NCBI Taxonomy" id="174628"/>
    <lineage>
        <taxon>Eukaryota</taxon>
        <taxon>Metazoa</taxon>
        <taxon>Ecdysozoa</taxon>
        <taxon>Arthropoda</taxon>
        <taxon>Hexapoda</taxon>
        <taxon>Insecta</taxon>
        <taxon>Pterygota</taxon>
        <taxon>Neoptera</taxon>
        <taxon>Endopterygota</taxon>
        <taxon>Diptera</taxon>
        <taxon>Brachycera</taxon>
        <taxon>Muscomorpha</taxon>
        <taxon>Tephritoidea</taxon>
        <taxon>Tephritidae</taxon>
        <taxon>Bactrocera</taxon>
        <taxon>Bactrocera</taxon>
    </lineage>
</organism>
<dbReference type="OrthoDB" id="8067603at2759"/>
<dbReference type="InterPro" id="IPR012337">
    <property type="entry name" value="RNaseH-like_sf"/>
</dbReference>
<proteinExistence type="predicted"/>
<dbReference type="AlphaFoldDB" id="A0A0K8VGS4"/>
<dbReference type="GO" id="GO:0004523">
    <property type="term" value="F:RNA-DNA hybrid ribonuclease activity"/>
    <property type="evidence" value="ECO:0007669"/>
    <property type="project" value="InterPro"/>
</dbReference>
<sequence length="290" mass="32176">MIAAPYHAAVRRSIRAFPTSPIKNILVESGLPALHDNMEDKIFRLYSRLTLSPNPLVRKDFQSAASRVSTPKQPSSIHTCSLFANQVELPIKQHNPRYTHHPPWAASKTSFINDLASLRKDSTPNTVYIAKFSETIAHYKSNDWQLIFTDGSKASHTSYAVVTENQVVVAYGLLFSFCSIFTAEATAIFHAVQYSAKTKGKHIICTDSMSCFQAIQNHNKSGSIIKNIKNTLISFPGKIKIMWIPGHSGIKGNTLADTIAKDISITPTITSEVILPSDIYRLIHSHKVIT</sequence>
<dbReference type="EMBL" id="GDHF01014218">
    <property type="protein sequence ID" value="JAI38096.1"/>
    <property type="molecule type" value="Transcribed_RNA"/>
</dbReference>
<dbReference type="CDD" id="cd09276">
    <property type="entry name" value="Rnase_HI_RT_non_LTR"/>
    <property type="match status" value="1"/>
</dbReference>
<dbReference type="InterPro" id="IPR036397">
    <property type="entry name" value="RNaseH_sf"/>
</dbReference>
<gene>
    <name evidence="2" type="ORF">c3_g1_i3</name>
</gene>